<accession>A0A562J5Y5</accession>
<keyword evidence="3" id="KW-1185">Reference proteome</keyword>
<organism evidence="2 3">
    <name type="scientific">Cytobacillus oceanisediminis</name>
    <dbReference type="NCBI Taxonomy" id="665099"/>
    <lineage>
        <taxon>Bacteria</taxon>
        <taxon>Bacillati</taxon>
        <taxon>Bacillota</taxon>
        <taxon>Bacilli</taxon>
        <taxon>Bacillales</taxon>
        <taxon>Bacillaceae</taxon>
        <taxon>Cytobacillus</taxon>
    </lineage>
</organism>
<dbReference type="AlphaFoldDB" id="A0A562J5Y5"/>
<keyword evidence="1" id="KW-0472">Membrane</keyword>
<gene>
    <name evidence="2" type="ORF">IQ19_05225</name>
</gene>
<dbReference type="Proteomes" id="UP000318667">
    <property type="component" value="Unassembled WGS sequence"/>
</dbReference>
<evidence type="ECO:0000256" key="1">
    <source>
        <dbReference type="SAM" id="Phobius"/>
    </source>
</evidence>
<evidence type="ECO:0000313" key="2">
    <source>
        <dbReference type="EMBL" id="TWH78591.1"/>
    </source>
</evidence>
<keyword evidence="1" id="KW-0812">Transmembrane</keyword>
<reference evidence="2 3" key="1">
    <citation type="journal article" date="2015" name="Stand. Genomic Sci.">
        <title>Genomic Encyclopedia of Bacterial and Archaeal Type Strains, Phase III: the genomes of soil and plant-associated and newly described type strains.</title>
        <authorList>
            <person name="Whitman W.B."/>
            <person name="Woyke T."/>
            <person name="Klenk H.P."/>
            <person name="Zhou Y."/>
            <person name="Lilburn T.G."/>
            <person name="Beck B.J."/>
            <person name="De Vos P."/>
            <person name="Vandamme P."/>
            <person name="Eisen J.A."/>
            <person name="Garrity G."/>
            <person name="Hugenholtz P."/>
            <person name="Kyrpides N.C."/>
        </authorList>
    </citation>
    <scope>NUCLEOTIDE SEQUENCE [LARGE SCALE GENOMIC DNA]</scope>
    <source>
        <strain evidence="2 3">CGMCC 1.10115</strain>
    </source>
</reference>
<keyword evidence="1" id="KW-1133">Transmembrane helix</keyword>
<dbReference type="OrthoDB" id="2965951at2"/>
<protein>
    <recommendedName>
        <fullName evidence="4">Flp pilus-assembly TadE/G-like protein</fullName>
    </recommendedName>
</protein>
<comment type="caution">
    <text evidence="2">The sequence shown here is derived from an EMBL/GenBank/DDBJ whole genome shotgun (WGS) entry which is preliminary data.</text>
</comment>
<feature type="transmembrane region" description="Helical" evidence="1">
    <location>
        <begin position="12"/>
        <end position="37"/>
    </location>
</feature>
<evidence type="ECO:0008006" key="4">
    <source>
        <dbReference type="Google" id="ProtNLM"/>
    </source>
</evidence>
<proteinExistence type="predicted"/>
<sequence length="215" mass="24332">MRRFLDNERGSGVLLTISNFAIVGIMLILILNIAMAFTKKEQASIAAEHASLAATSVLYEQVYEDVKSYKKLIDADIEEGTIDILKTIEEKVEEREDKLKYSQPFLSKNERRIQAIDDVLSSEIKEDHLFSDQVLQAVRNAESYIDSSVQKTIGKNHGNDAASEYKWEFQEYRIVVEAETRFEAVHYNGLNFGKDSDVSQVGTGPEISFLEALGW</sequence>
<name>A0A562J5Y5_9BACI</name>
<evidence type="ECO:0000313" key="3">
    <source>
        <dbReference type="Proteomes" id="UP000318667"/>
    </source>
</evidence>
<dbReference type="EMBL" id="VLKI01000028">
    <property type="protein sequence ID" value="TWH78591.1"/>
    <property type="molecule type" value="Genomic_DNA"/>
</dbReference>
<dbReference type="RefSeq" id="WP_144546295.1">
    <property type="nucleotide sequence ID" value="NZ_CBCSDC010000052.1"/>
</dbReference>
<dbReference type="GeneID" id="65406302"/>